<dbReference type="GO" id="GO:0005874">
    <property type="term" value="C:microtubule"/>
    <property type="evidence" value="ECO:0007669"/>
    <property type="project" value="UniProtKB-KW"/>
</dbReference>
<comment type="subcellular location">
    <subcellularLocation>
        <location evidence="1">Cytoplasm</location>
        <location evidence="1">Cytoskeleton</location>
    </subcellularLocation>
</comment>
<dbReference type="STRING" id="188477.A0A3S0ZLV5"/>
<keyword evidence="10" id="KW-0206">Cytoskeleton</keyword>
<dbReference type="InterPro" id="IPR026983">
    <property type="entry name" value="DHC"/>
</dbReference>
<sequence length="3821" mass="433616">MSSSIDPGLKEPGGMKLPSVVVGRSYLVSPASSATTNHHFTAKEYASHWALELRSRIKESVECHEDVNEDDMMTLKKEIVDVFITTLQVDNRTQWSIFVEIMATLEPYKDFFDYFETKAEFHHYLERILHHVKLHKEKLFDLQIEAILNKVFPEDVKQLTEKGISPKKNYCSIPVPVPSLSTPSASQKQHDDVDLLPPHRYPGPRLPDGTNPYSTYIPTDAEIVGVKPLTLRDLSKSMGPVAFEMAARESVWNHTVSKTAVALDTDLPIEVKKEVQSSAVSKSLPCSPLTSRAERTPRPVPKMLDEVPVMTGREAVQFFAGCHHIGKIKSLYLNLAPCRHYSPYDLITVPRNKTNPEHYVFSTFGVMHVYPDQPAESMTLAEWQRDAVLWTAASKIPFFKNFLVAKAFHRWSANRQYTEFQRRQRRILSNLLPAIPQFGAALLQIGSLLKELLTVPFLPSEIDTTYQLGEYENNINYKNIQAEKLLEKFFRYCKLVVDYTAEEAFRKMRYCEEQVKKKQVFSKDSLYMQRIKKEERDNNLKAAKRETAFLGNFVKLVDQMIVEHMFEVTKTQAIHFVHQVLEIGADAPREGFFKANLVFNKHDCLGLSPSKERFQKVLSNTLRGIPSVLTSKAITMDGCVTDRESQEGDATTRSDTHKHPDNIHRTSLSFAQAMTEGKSATASLISSLKQSSHQTIGNVSERVSQKGGDSGTSISDEGKDTQSKSFHLSGGDNGIPLPELPHRITPTKDMDELGVATPELVITYADETNLIVEGEGFMGQYSPLSKANLDDKLAMDLEYQAALKKQTELMSSALEEVSHYCEFNNWLNEIHQFCRKWNDRSVKEFRGAQAYAIEQKLTELRQWSDKVRNFDRNYITENGMFYIDCLAIHEGLLPRLNDIYQELITFVADEAKSLATSFAEEMNVILQNMTNKKSDVSSFASFAKNFSQYKKNTGQFQQRVEYIKSLYEVIRMSYRQLTPEEEKYEERVWSSWEAFLMQMQDASEFVNTQTPLMTQELEETFQRLRKEATLQAELATTGKFLDPGENPIRILAEMKVIREKFFSTQVQLQEASSWREAILGEPYSLKFLNEMVVRMDVRQELWKYVEVSTHTIKDWKQMLFRKINVKKALEKVIEWQSAASQLKPLLPQGDSVLTTWYREMQDFRKDLPILYKLGNDALRDRHWHAIFLGMSEPFEPDHHFTVAELMSYQLSEHADLVHATYMSAVAEYDLEQRLGRITRFWQDRGFKLAKHIPDSMFKEPSRRISSASKRPTKLERYRQERAAALAGAQRGLDVATDDFYVLIEVEELKYHLEDSRITVDAMLASPYVGDIKDQVEYWCQALREIEEITDLWMECQKKWLYLLKIFERPDLYRKLSQQAFKFEANHNKFKDWMRVVSNDSKCLSVVNRRRGDKGYRLLQGDNLRTLLLTIMKEQEEVLKDLESYIERSRSNFPRLYFLSNLEIVDLLGVSRNPQALLPFVRKCFPNVQNMTFALPPGMGGLNSQLDFALNSDKLEGVSIQGLCGEELPLYMRIEAVASGTKWLQNLCDVLKNTMTIAMQACVQARIEEGTRQPILILEELARLGNPSSKQEEITNEIKSTFRHWLLRFPVQCVITSEAIMWERGMTRILDKEDKEELRTLRSSLGAKIDQLVDVLKETQTRARIDDTDRQRLKLLISGLLNQGIYHRDIMENLISSNQVTDAAFDWLKILKFRMDIRNVLRAKTVVSENPSTTSSSKSVSKSPRKAILSTFIFTAEDVPKLTRTLTTVSTDYQFSTCYVQQLGNVFSYDYEYLGPSSHLVITPLTERAFLALGHALKTFHCATLIGPNGTGKTETIRELGKLLGRCMFTISCHESITLPMMLQYLTGMVQSGCWALFDDTDRLTKGLMSVTSQQIDYLRSALRTLDLNSENQYQIRGHSHFDKVKLFSGMGDKVIRRNSLTTLHPLPKVEPKPSSPPMERQRTVPHGFNEKGLVTYFEDTWVAERDQRRHSIEREIEIKESDLYKSKKPPPLFYEHVKAGRKKSRPDYSKLNADPSYVHRMLGNVMFNGKLMQASSNFGCFMTLNASNPASSNIPYNFRILMRPCALIVPDLECIVSVTLQSFGFVEHKLWSKKLVLLFKLMESQMPKDHNTTGCLREIKKVLILAAAKILDSRFLHEISADGSGVSETQWKASSAESSSKVAEEHSLVFALKATMTTRHESEAETAYFINMLRELFPQAMGEQTNSEYSSVNQPVASAVTEVFKEDLMETNELMFNKILQLNTALESKCPVILVGQPGSGKTKVFHTLARAINLLNYKLYAPDHSKDELSTDRDVLFQSKQKLKVSTQHCSLLKGIDQDLKPKQSSGVKKLQKLKLNIAMAKAVKGAGEAVRNIPKEYAEYPKIDVVHLFPGAVTPLELLGEFENGMWHSGLLTKVVRDSYFMWLATKNFIEGQKNQEKKNTKGAPPELPSILQRWLVLDGNLHPSWTEEIKTLLDHERKLSLGNGEGVLLKDTTNLIFETTDMQLAAPSTLSRCTIVHCGEGTTTWSGAYYTWKQTAATKYLLTSLGSKILDDLVNDVFPSTVKFVSTECQTALLTDVGGAIAAGNQVTPGVSEVSAFLRIFSAMLDRSLNREEIEKKLRMEEEEAQIGMDPKKGDRQVPPSRQMGSRLTNTSQIEAVVPNYRENLMGMFAFSYIWAFGGHLHDRHKEKFSKFAHDALYRASHSIRLPMWGHVFDYYLDESNASFAKWSDRQQQDRIKNLAGFLVTPEVDRYAYILELLMASHQPVLLSGAPGVGKTSLVQSMVLSKMASTTVTMSRGMTSAIFQDLLMGHVLDIQSKSNAPAGGPGGASSQGNQRHLFFVDDLNMAPAVGDYQPPLELMRNILTRGGTYDQRRKEFQKMEEAAFIASTTLPSAPGTGLGDACRVMSSRLTRQFVNLTVFCPSGDALLTLYSRPLQTWLEEFPTYSVEHHFEFAKAMSGAMLELYNSVRDRLRPCPAQAHYIFSLHDLSRVVQGIMLMSPRTRIKKVKVKKREAEKLARKGEHVSSAPMMKVIAQLWCHEISRNFGDRIINVDDKNWFKRMVEELVVKHFCSSREDLQHEMTAISEEPTMISRSPPPKKRQFVSPPPNIVTPYDDDDDKDGERKGNDQLNENFDGTRGESSMDQTSRSQLRSEEAGNKLDLPSSRGDRATPRSSGRTASESRSAMTGVTSAQSATTEGATTIVPSDSPSDTASQLDKSMMSTTTGRETELGECNINEECDGADTEMGGQTTTSGPQSDDSDDSDESDTTSESSSSSASETYASMSGKADYFPTLALYFNNIHVQDISFFRREYNSFFYHFHFILYLKPCPYQSKLIENAPMSARQKRHGSRAAKRGVTFKAGLIADKEHEAYYGPLLSYDELKGSSTSVTDVIFSRYYMACHTEVQGLPTEKGYTENGPDVLAEALRTCLTKYNEGTSQRLELVFFHEAVHHAARLSRVLAHPRGHALLLGMSYCTGRATLARLAAFVAHCKLFEPKSPSLAQHRLNVVRRHIKLSCMHAGVHGKPAVLLIHEDLGEECLQDVSAVMAGGTAPGLYSEEEVQDIVGHMMPGGVQTKRVDKIEQAFERFVKRIRQNLHVIVCLNYKGNCFSTDFHALQDKLQRYPGLIKNAFSIDLYVPWSFQALSQVAKAWLEDTKSGVMIPWHPSRRVQQIETASNAMAYIHLSAKAAVERQFCHQREPLRIFTPLTFLEFVHIFKIVSAYLAQTEQSKGKKFEQALDKIDEAFDSIAEFRREVSDLMPQHRSANGTIRDLVTQVERYKQDYIVALDKCKAQEEVIVQLQGPLETLRKSAQSEFDKVL</sequence>
<comment type="caution">
    <text evidence="13">The sequence shown here is derived from an EMBL/GenBank/DDBJ whole genome shotgun (WGS) entry which is preliminary data.</text>
</comment>
<dbReference type="Gene3D" id="1.20.920.30">
    <property type="match status" value="1"/>
</dbReference>
<dbReference type="PANTHER" id="PTHR45703">
    <property type="entry name" value="DYNEIN HEAVY CHAIN"/>
    <property type="match status" value="1"/>
</dbReference>
<dbReference type="Gene3D" id="1.10.8.710">
    <property type="match status" value="1"/>
</dbReference>
<feature type="domain" description="AAA+ ATPase" evidence="12">
    <location>
        <begin position="2764"/>
        <end position="2922"/>
    </location>
</feature>
<dbReference type="InterPro" id="IPR035699">
    <property type="entry name" value="AAA_6"/>
</dbReference>
<feature type="domain" description="AAA+ ATPase" evidence="12">
    <location>
        <begin position="1818"/>
        <end position="2086"/>
    </location>
</feature>
<keyword evidence="9" id="KW-0505">Motor protein</keyword>
<dbReference type="InterPro" id="IPR043157">
    <property type="entry name" value="Dynein_AAA1S"/>
</dbReference>
<keyword evidence="5" id="KW-0547">Nucleotide-binding</keyword>
<name>A0A3S0ZLV5_ELYCH</name>
<reference evidence="13 14" key="1">
    <citation type="submission" date="2019-01" db="EMBL/GenBank/DDBJ databases">
        <title>A draft genome assembly of the solar-powered sea slug Elysia chlorotica.</title>
        <authorList>
            <person name="Cai H."/>
            <person name="Li Q."/>
            <person name="Fang X."/>
            <person name="Li J."/>
            <person name="Curtis N.E."/>
            <person name="Altenburger A."/>
            <person name="Shibata T."/>
            <person name="Feng M."/>
            <person name="Maeda T."/>
            <person name="Schwartz J.A."/>
            <person name="Shigenobu S."/>
            <person name="Lundholm N."/>
            <person name="Nishiyama T."/>
            <person name="Yang H."/>
            <person name="Hasebe M."/>
            <person name="Li S."/>
            <person name="Pierce S.K."/>
            <person name="Wang J."/>
        </authorList>
    </citation>
    <scope>NUCLEOTIDE SEQUENCE [LARGE SCALE GENOMIC DNA]</scope>
    <source>
        <strain evidence="13">EC2010</strain>
        <tissue evidence="13">Whole organism of an adult</tissue>
    </source>
</reference>
<dbReference type="Pfam" id="PF12775">
    <property type="entry name" value="AAA_7"/>
    <property type="match status" value="1"/>
</dbReference>
<evidence type="ECO:0000256" key="6">
    <source>
        <dbReference type="ARBA" id="ARBA00022840"/>
    </source>
</evidence>
<dbReference type="Gene3D" id="1.10.287.2620">
    <property type="match status" value="1"/>
</dbReference>
<dbReference type="Pfam" id="PF08393">
    <property type="entry name" value="DHC_N2"/>
    <property type="match status" value="1"/>
</dbReference>
<evidence type="ECO:0000259" key="12">
    <source>
        <dbReference type="SMART" id="SM00382"/>
    </source>
</evidence>
<evidence type="ECO:0000256" key="7">
    <source>
        <dbReference type="ARBA" id="ARBA00023017"/>
    </source>
</evidence>
<dbReference type="SUPFAM" id="SSF52540">
    <property type="entry name" value="P-loop containing nucleoside triphosphate hydrolases"/>
    <property type="match status" value="3"/>
</dbReference>
<keyword evidence="14" id="KW-1185">Reference proteome</keyword>
<feature type="region of interest" description="Disordered" evidence="11">
    <location>
        <begin position="682"/>
        <end position="738"/>
    </location>
</feature>
<organism evidence="13 14">
    <name type="scientific">Elysia chlorotica</name>
    <name type="common">Eastern emerald elysia</name>
    <name type="synonym">Sea slug</name>
    <dbReference type="NCBI Taxonomy" id="188477"/>
    <lineage>
        <taxon>Eukaryota</taxon>
        <taxon>Metazoa</taxon>
        <taxon>Spiralia</taxon>
        <taxon>Lophotrochozoa</taxon>
        <taxon>Mollusca</taxon>
        <taxon>Gastropoda</taxon>
        <taxon>Heterobranchia</taxon>
        <taxon>Euthyneura</taxon>
        <taxon>Panpulmonata</taxon>
        <taxon>Sacoglossa</taxon>
        <taxon>Placobranchoidea</taxon>
        <taxon>Plakobranchidae</taxon>
        <taxon>Elysia</taxon>
    </lineage>
</organism>
<dbReference type="GO" id="GO:0045505">
    <property type="term" value="F:dynein intermediate chain binding"/>
    <property type="evidence" value="ECO:0007669"/>
    <property type="project" value="InterPro"/>
</dbReference>
<keyword evidence="7" id="KW-0243">Dynein</keyword>
<dbReference type="Gene3D" id="1.10.472.130">
    <property type="match status" value="1"/>
</dbReference>
<dbReference type="Gene3D" id="1.20.58.1120">
    <property type="match status" value="1"/>
</dbReference>
<dbReference type="GO" id="GO:0005524">
    <property type="term" value="F:ATP binding"/>
    <property type="evidence" value="ECO:0007669"/>
    <property type="project" value="UniProtKB-KW"/>
</dbReference>
<dbReference type="InterPro" id="IPR042222">
    <property type="entry name" value="Dynein_2_N"/>
</dbReference>
<dbReference type="InterPro" id="IPR024317">
    <property type="entry name" value="Dynein_heavy_chain_D4_dom"/>
</dbReference>
<evidence type="ECO:0000256" key="11">
    <source>
        <dbReference type="SAM" id="MobiDB-lite"/>
    </source>
</evidence>
<feature type="compositionally biased region" description="Polar residues" evidence="11">
    <location>
        <begin position="3129"/>
        <end position="3151"/>
    </location>
</feature>
<evidence type="ECO:0000256" key="5">
    <source>
        <dbReference type="ARBA" id="ARBA00022741"/>
    </source>
</evidence>
<dbReference type="InterPro" id="IPR013602">
    <property type="entry name" value="Dynein_heavy_linker"/>
</dbReference>
<dbReference type="Pfam" id="PF12780">
    <property type="entry name" value="AAA_8"/>
    <property type="match status" value="1"/>
</dbReference>
<feature type="compositionally biased region" description="Acidic residues" evidence="11">
    <location>
        <begin position="3260"/>
        <end position="3270"/>
    </location>
</feature>
<dbReference type="InterPro" id="IPR003593">
    <property type="entry name" value="AAA+_ATPase"/>
</dbReference>
<dbReference type="GO" id="GO:0051959">
    <property type="term" value="F:dynein light intermediate chain binding"/>
    <property type="evidence" value="ECO:0007669"/>
    <property type="project" value="InterPro"/>
</dbReference>
<evidence type="ECO:0000256" key="10">
    <source>
        <dbReference type="ARBA" id="ARBA00023212"/>
    </source>
</evidence>
<dbReference type="Proteomes" id="UP000271974">
    <property type="component" value="Unassembled WGS sequence"/>
</dbReference>
<evidence type="ECO:0000256" key="8">
    <source>
        <dbReference type="ARBA" id="ARBA00023054"/>
    </source>
</evidence>
<proteinExistence type="inferred from homology"/>
<feature type="compositionally biased region" description="Polar residues" evidence="11">
    <location>
        <begin position="3173"/>
        <end position="3227"/>
    </location>
</feature>
<dbReference type="InterPro" id="IPR054354">
    <property type="entry name" value="DYNC2H1-like_lid"/>
</dbReference>
<keyword evidence="4" id="KW-0493">Microtubule</keyword>
<dbReference type="SMART" id="SM00382">
    <property type="entry name" value="AAA"/>
    <property type="match status" value="2"/>
</dbReference>
<feature type="region of interest" description="Disordered" evidence="11">
    <location>
        <begin position="3087"/>
        <end position="3281"/>
    </location>
</feature>
<dbReference type="OrthoDB" id="5986589at2759"/>
<dbReference type="PANTHER" id="PTHR45703:SF36">
    <property type="entry name" value="DYNEIN HEAVY CHAIN, CYTOPLASMIC"/>
    <property type="match status" value="1"/>
</dbReference>
<evidence type="ECO:0000256" key="9">
    <source>
        <dbReference type="ARBA" id="ARBA00023175"/>
    </source>
</evidence>
<dbReference type="Gene3D" id="3.20.180.20">
    <property type="entry name" value="Dynein heavy chain, N-terminal domain 2"/>
    <property type="match status" value="1"/>
</dbReference>
<evidence type="ECO:0000256" key="4">
    <source>
        <dbReference type="ARBA" id="ARBA00022701"/>
    </source>
</evidence>
<protein>
    <recommendedName>
        <fullName evidence="12">AAA+ ATPase domain-containing protein</fullName>
    </recommendedName>
</protein>
<feature type="region of interest" description="Disordered" evidence="11">
    <location>
        <begin position="1944"/>
        <end position="1964"/>
    </location>
</feature>
<evidence type="ECO:0000313" key="14">
    <source>
        <dbReference type="Proteomes" id="UP000271974"/>
    </source>
</evidence>
<dbReference type="EMBL" id="RQTK01000541">
    <property type="protein sequence ID" value="RUS77952.1"/>
    <property type="molecule type" value="Genomic_DNA"/>
</dbReference>
<keyword evidence="6" id="KW-0067">ATP-binding</keyword>
<gene>
    <name evidence="13" type="ORF">EGW08_014298</name>
</gene>
<dbReference type="Pfam" id="PF12774">
    <property type="entry name" value="AAA_6"/>
    <property type="match status" value="2"/>
</dbReference>
<dbReference type="InterPro" id="IPR027417">
    <property type="entry name" value="P-loop_NTPase"/>
</dbReference>
<accession>A0A3S0ZLV5</accession>
<dbReference type="Pfam" id="PF17852">
    <property type="entry name" value="Dynein_AAA_lid"/>
    <property type="match status" value="1"/>
</dbReference>
<feature type="region of interest" description="Disordered" evidence="11">
    <location>
        <begin position="642"/>
        <end position="663"/>
    </location>
</feature>
<dbReference type="InterPro" id="IPR042228">
    <property type="entry name" value="Dynein_linker_3"/>
</dbReference>
<feature type="compositionally biased region" description="Polar residues" evidence="11">
    <location>
        <begin position="682"/>
        <end position="702"/>
    </location>
</feature>
<feature type="region of interest" description="Disordered" evidence="11">
    <location>
        <begin position="2625"/>
        <end position="2649"/>
    </location>
</feature>
<dbReference type="GO" id="GO:0007018">
    <property type="term" value="P:microtubule-based movement"/>
    <property type="evidence" value="ECO:0007669"/>
    <property type="project" value="InterPro"/>
</dbReference>
<comment type="similarity">
    <text evidence="2">Belongs to the dynein heavy chain family.</text>
</comment>
<dbReference type="Gene3D" id="1.20.140.100">
    <property type="entry name" value="Dynein heavy chain, N-terminal domain 2"/>
    <property type="match status" value="1"/>
</dbReference>
<evidence type="ECO:0000256" key="2">
    <source>
        <dbReference type="ARBA" id="ARBA00008887"/>
    </source>
</evidence>
<dbReference type="Gene3D" id="1.20.920.20">
    <property type="match status" value="1"/>
</dbReference>
<dbReference type="InterPro" id="IPR041466">
    <property type="entry name" value="Dynein_AAA5_ext"/>
</dbReference>
<dbReference type="Pfam" id="PF22597">
    <property type="entry name" value="DYN_lid"/>
    <property type="match status" value="1"/>
</dbReference>
<dbReference type="GO" id="GO:0030286">
    <property type="term" value="C:dynein complex"/>
    <property type="evidence" value="ECO:0007669"/>
    <property type="project" value="UniProtKB-KW"/>
</dbReference>
<keyword evidence="3" id="KW-0963">Cytoplasm</keyword>
<evidence type="ECO:0000313" key="13">
    <source>
        <dbReference type="EMBL" id="RUS77952.1"/>
    </source>
</evidence>
<evidence type="ECO:0000256" key="1">
    <source>
        <dbReference type="ARBA" id="ARBA00004245"/>
    </source>
</evidence>
<dbReference type="Gene3D" id="3.40.50.300">
    <property type="entry name" value="P-loop containing nucleotide triphosphate hydrolases"/>
    <property type="match status" value="4"/>
</dbReference>
<evidence type="ECO:0000256" key="3">
    <source>
        <dbReference type="ARBA" id="ARBA00022490"/>
    </source>
</evidence>
<feature type="compositionally biased region" description="Low complexity" evidence="11">
    <location>
        <begin position="3271"/>
        <end position="3281"/>
    </location>
</feature>
<keyword evidence="8" id="KW-0175">Coiled coil</keyword>